<dbReference type="Pfam" id="PF00651">
    <property type="entry name" value="BTB"/>
    <property type="match status" value="1"/>
</dbReference>
<dbReference type="GO" id="GO:0048471">
    <property type="term" value="C:perinuclear region of cytoplasm"/>
    <property type="evidence" value="ECO:0007669"/>
    <property type="project" value="TreeGrafter"/>
</dbReference>
<evidence type="ECO:0000256" key="2">
    <source>
        <dbReference type="ARBA" id="ARBA00022614"/>
    </source>
</evidence>
<dbReference type="InterPro" id="IPR032675">
    <property type="entry name" value="LRR_dom_sf"/>
</dbReference>
<evidence type="ECO:0000256" key="3">
    <source>
        <dbReference type="ARBA" id="ARBA00022737"/>
    </source>
</evidence>
<dbReference type="PANTHER" id="PTHR24113:SF12">
    <property type="entry name" value="RAN GTPASE-ACTIVATING PROTEIN 1"/>
    <property type="match status" value="1"/>
</dbReference>
<dbReference type="CDD" id="cd18186">
    <property type="entry name" value="BTB_POZ_ZBTB_KLHL-like"/>
    <property type="match status" value="1"/>
</dbReference>
<dbReference type="InterPro" id="IPR011333">
    <property type="entry name" value="SKP1/BTB/POZ_sf"/>
</dbReference>
<reference evidence="5" key="1">
    <citation type="submission" date="2022-08" db="EMBL/GenBank/DDBJ databases">
        <title>Novel sulphate-reducing endosymbionts in the free-living metamonad Anaeramoeba.</title>
        <authorList>
            <person name="Jerlstrom-Hultqvist J."/>
            <person name="Cepicka I."/>
            <person name="Gallot-Lavallee L."/>
            <person name="Salas-Leiva D."/>
            <person name="Curtis B.A."/>
            <person name="Zahonova K."/>
            <person name="Pipaliya S."/>
            <person name="Dacks J."/>
            <person name="Roger A.J."/>
        </authorList>
    </citation>
    <scope>NUCLEOTIDE SEQUENCE</scope>
    <source>
        <strain evidence="5">Busselton2</strain>
    </source>
</reference>
<dbReference type="GO" id="GO:0005634">
    <property type="term" value="C:nucleus"/>
    <property type="evidence" value="ECO:0007669"/>
    <property type="project" value="TreeGrafter"/>
</dbReference>
<sequence length="882" mass="101774">MGNNETKSGIELNEIEPENEFTTSMEIFEDEQYKELDCNYLDFLKKLTLNYCYLKQLAISNLTEGCSTWKLYERMLSTNETIEKLTIGEITFHKTLSLSIFSGLTHNTNGTLKSLSFQKTTFKKESLSYFARYLAKTESLIELEFKNIQGAEFLLCLAEGLAKNQSIKTVRLYSSDQKPLFSKFYQYLLDYCPNLELIDYSSPRSSSTPAIFSNIKRMRNLKTINLPLQKLNSKATKSLITGLTCEEGENLQALTRLNISGCTKINPQQQSDLLQALAENCPNLKQLNLNYLDLSPKACDSLCLLIRKCTHLNTLYLRHNSLKANNIASIGEAICSIQNRELKRLDLSTYLFNQEMAIAMSEYFSKDQQLKALFLNNLHLQNGACGELLIQSLLKMKSLKFLSLNSSLINEQTSKALKQLIEEHQSLLTLDISNIKNLEKYSGLVLSGFQNKNCSISNLRFLQKNNPYFVIDQETVIHLQNFITSAHSLTDLYLSFNVCSKNEQSLKIMNSLHKQKNIKNLYLYLVDNRTVNENNVNSFVKLLNDCWNNLETLSVYGLVLQDGHFLTILNTIAKLFKNNGNETNNNNLTSNLNAFKKFKLCLRFKIITEQIVNALINILDTCPGFLIKGISFKDDPKFLIYDYLIQDKIERNFQLQNGIKNDLYKFFQRQILTDLQLNNIYFHSFWLKLWFAKIDTNQIIESLEKFCGNDNKVFNNLLVWIYSGISFDFEQTIGFNNTIGLQLNPLKKNISITFKMLFQENETKDFKIIHKNGKAVWVHRFVLAVRSQFFSQLLQNNNHANTYVDGSGLSFRALQLLVEFLYTNTIRFTKSDDISSLSDELKNINQYFKTSNKIKVNTEKYFLKNLVEIKDQYIDLNTCTIL</sequence>
<comment type="caution">
    <text evidence="5">The sequence shown here is derived from an EMBL/GenBank/DDBJ whole genome shotgun (WGS) entry which is preliminary data.</text>
</comment>
<dbReference type="Gene3D" id="3.30.710.10">
    <property type="entry name" value="Potassium Channel Kv1.1, Chain A"/>
    <property type="match status" value="1"/>
</dbReference>
<name>A0AAV7YFU7_9EUKA</name>
<dbReference type="SUPFAM" id="SSF52047">
    <property type="entry name" value="RNI-like"/>
    <property type="match status" value="2"/>
</dbReference>
<dbReference type="Gene3D" id="3.80.10.10">
    <property type="entry name" value="Ribonuclease Inhibitor"/>
    <property type="match status" value="3"/>
</dbReference>
<dbReference type="AlphaFoldDB" id="A0AAV7YFU7"/>
<keyword evidence="1" id="KW-0343">GTPase activation</keyword>
<keyword evidence="2" id="KW-0433">Leucine-rich repeat</keyword>
<evidence type="ECO:0000313" key="6">
    <source>
        <dbReference type="Proteomes" id="UP001146793"/>
    </source>
</evidence>
<accession>A0AAV7YFU7</accession>
<dbReference type="InterPro" id="IPR000210">
    <property type="entry name" value="BTB/POZ_dom"/>
</dbReference>
<dbReference type="GO" id="GO:0005096">
    <property type="term" value="F:GTPase activator activity"/>
    <property type="evidence" value="ECO:0007669"/>
    <property type="project" value="UniProtKB-KW"/>
</dbReference>
<evidence type="ECO:0000259" key="4">
    <source>
        <dbReference type="PROSITE" id="PS50097"/>
    </source>
</evidence>
<dbReference type="Proteomes" id="UP001146793">
    <property type="component" value="Unassembled WGS sequence"/>
</dbReference>
<proteinExistence type="predicted"/>
<evidence type="ECO:0000256" key="1">
    <source>
        <dbReference type="ARBA" id="ARBA00022468"/>
    </source>
</evidence>
<dbReference type="EMBL" id="JANTQA010000060">
    <property type="protein sequence ID" value="KAJ3427791.1"/>
    <property type="molecule type" value="Genomic_DNA"/>
</dbReference>
<dbReference type="PANTHER" id="PTHR24113">
    <property type="entry name" value="RAN GTPASE-ACTIVATING PROTEIN 1"/>
    <property type="match status" value="1"/>
</dbReference>
<dbReference type="SUPFAM" id="SSF54695">
    <property type="entry name" value="POZ domain"/>
    <property type="match status" value="1"/>
</dbReference>
<feature type="domain" description="BTB" evidence="4">
    <location>
        <begin position="764"/>
        <end position="830"/>
    </location>
</feature>
<dbReference type="PROSITE" id="PS50097">
    <property type="entry name" value="BTB"/>
    <property type="match status" value="1"/>
</dbReference>
<dbReference type="SMART" id="SM00225">
    <property type="entry name" value="BTB"/>
    <property type="match status" value="1"/>
</dbReference>
<organism evidence="5 6">
    <name type="scientific">Anaeramoeba flamelloides</name>
    <dbReference type="NCBI Taxonomy" id="1746091"/>
    <lineage>
        <taxon>Eukaryota</taxon>
        <taxon>Metamonada</taxon>
        <taxon>Anaeramoebidae</taxon>
        <taxon>Anaeramoeba</taxon>
    </lineage>
</organism>
<evidence type="ECO:0000313" key="5">
    <source>
        <dbReference type="EMBL" id="KAJ3427791.1"/>
    </source>
</evidence>
<dbReference type="GO" id="GO:0005829">
    <property type="term" value="C:cytosol"/>
    <property type="evidence" value="ECO:0007669"/>
    <property type="project" value="TreeGrafter"/>
</dbReference>
<dbReference type="GO" id="GO:0006913">
    <property type="term" value="P:nucleocytoplasmic transport"/>
    <property type="evidence" value="ECO:0007669"/>
    <property type="project" value="TreeGrafter"/>
</dbReference>
<dbReference type="InterPro" id="IPR027038">
    <property type="entry name" value="RanGap"/>
</dbReference>
<gene>
    <name evidence="5" type="ORF">M0812_25420</name>
</gene>
<protein>
    <submittedName>
        <fullName evidence="5">Rich repeat and nacht domain-containing protein</fullName>
    </submittedName>
</protein>
<keyword evidence="3" id="KW-0677">Repeat</keyword>
<dbReference type="GO" id="GO:0031267">
    <property type="term" value="F:small GTPase binding"/>
    <property type="evidence" value="ECO:0007669"/>
    <property type="project" value="TreeGrafter"/>
</dbReference>